<dbReference type="PANTHER" id="PTHR21310">
    <property type="entry name" value="AMINOGLYCOSIDE PHOSPHOTRANSFERASE-RELATED-RELATED"/>
    <property type="match status" value="1"/>
</dbReference>
<feature type="domain" description="Aminoglycoside phosphotransferase" evidence="1">
    <location>
        <begin position="2"/>
        <end position="231"/>
    </location>
</feature>
<evidence type="ECO:0000259" key="1">
    <source>
        <dbReference type="Pfam" id="PF01636"/>
    </source>
</evidence>
<dbReference type="Pfam" id="PF01636">
    <property type="entry name" value="APH"/>
    <property type="match status" value="1"/>
</dbReference>
<comment type="caution">
    <text evidence="2">The sequence shown here is derived from an EMBL/GenBank/DDBJ whole genome shotgun (WGS) entry which is preliminary data.</text>
</comment>
<protein>
    <recommendedName>
        <fullName evidence="1">Aminoglycoside phosphotransferase domain-containing protein</fullName>
    </recommendedName>
</protein>
<dbReference type="OrthoDB" id="2831558at2759"/>
<feature type="non-terminal residue" evidence="2">
    <location>
        <position position="347"/>
    </location>
</feature>
<reference evidence="2" key="1">
    <citation type="submission" date="2022-10" db="EMBL/GenBank/DDBJ databases">
        <title>Tapping the CABI collections for fungal endophytes: first genome assemblies for Collariella, Neodidymelliopsis, Ascochyta clinopodiicola, Didymella pomorum, Didymosphaeria variabile, Neocosmospora piperis and Neocucurbitaria cava.</title>
        <authorList>
            <person name="Hill R."/>
        </authorList>
    </citation>
    <scope>NUCLEOTIDE SEQUENCE</scope>
    <source>
        <strain evidence="2">IMI 366586</strain>
    </source>
</reference>
<dbReference type="EMBL" id="JAPEUR010000701">
    <property type="protein sequence ID" value="KAJ4307574.1"/>
    <property type="molecule type" value="Genomic_DNA"/>
</dbReference>
<dbReference type="SUPFAM" id="SSF56112">
    <property type="entry name" value="Protein kinase-like (PK-like)"/>
    <property type="match status" value="1"/>
</dbReference>
<proteinExistence type="predicted"/>
<dbReference type="PANTHER" id="PTHR21310:SF15">
    <property type="entry name" value="AMINOGLYCOSIDE PHOSPHOTRANSFERASE DOMAIN-CONTAINING PROTEIN"/>
    <property type="match status" value="1"/>
</dbReference>
<dbReference type="InterPro" id="IPR002575">
    <property type="entry name" value="Aminoglycoside_PTrfase"/>
</dbReference>
<gene>
    <name evidence="2" type="ORF">N0V84_012637</name>
</gene>
<accession>A0A9W8TB40</accession>
<name>A0A9W8TB40_9HYPO</name>
<dbReference type="InterPro" id="IPR051678">
    <property type="entry name" value="AGP_Transferase"/>
</dbReference>
<evidence type="ECO:0000313" key="2">
    <source>
        <dbReference type="EMBL" id="KAJ4307574.1"/>
    </source>
</evidence>
<evidence type="ECO:0000313" key="3">
    <source>
        <dbReference type="Proteomes" id="UP001140502"/>
    </source>
</evidence>
<dbReference type="InterPro" id="IPR011009">
    <property type="entry name" value="Kinase-like_dom_sf"/>
</dbReference>
<organism evidence="2 3">
    <name type="scientific">Fusarium piperis</name>
    <dbReference type="NCBI Taxonomy" id="1435070"/>
    <lineage>
        <taxon>Eukaryota</taxon>
        <taxon>Fungi</taxon>
        <taxon>Dikarya</taxon>
        <taxon>Ascomycota</taxon>
        <taxon>Pezizomycotina</taxon>
        <taxon>Sordariomycetes</taxon>
        <taxon>Hypocreomycetidae</taxon>
        <taxon>Hypocreales</taxon>
        <taxon>Nectriaceae</taxon>
        <taxon>Fusarium</taxon>
        <taxon>Fusarium solani species complex</taxon>
    </lineage>
</organism>
<dbReference type="Proteomes" id="UP001140502">
    <property type="component" value="Unassembled WGS sequence"/>
</dbReference>
<keyword evidence="3" id="KW-1185">Reference proteome</keyword>
<dbReference type="AlphaFoldDB" id="A0A9W8TB40"/>
<dbReference type="Gene3D" id="3.90.1200.10">
    <property type="match status" value="1"/>
</dbReference>
<sequence length="347" mass="39090">DAVIRISNPQALLNENVRVQNEVAAMSLMRDALAGGEWEGLVPHVYAWSPSSEGRGWIIQEYKHGVQLDKSFGCLDPERQRDVVRQVVSFYKLIQNYRLPTSVQGYGGLAFDEAGQVVTGPTTIPCGGPFDTLPDMYAQMLRRQLDESDTSDRLKGWRQNGLRERLEHFVLDGIARQTRDSCIARRALIHGDFNMFNMLFDPSSNRVTALLDFDFSHVASPADEYFYSFRTFGALLVGPFEEGDEGLLRTCLLEGFDGNVPLEPNGKGSVNWTVAVMMDEESQAAGLLRPADIHGCGELAALHWFLEDVSPPYFYMSRWVANMKPEDIEDTHQSIGKNLDRYLARWT</sequence>